<dbReference type="EMBL" id="LIHL02000009">
    <property type="protein sequence ID" value="KAF5460041.1"/>
    <property type="molecule type" value="Genomic_DNA"/>
</dbReference>
<dbReference type="PANTHER" id="PTHR31170:SF17">
    <property type="match status" value="1"/>
</dbReference>
<protein>
    <submittedName>
        <fullName evidence="2">Uncharacterized protein</fullName>
    </submittedName>
</protein>
<comment type="caution">
    <text evidence="2">The sequence shown here is derived from an EMBL/GenBank/DDBJ whole genome shotgun (WGS) entry which is preliminary data.</text>
</comment>
<dbReference type="Proteomes" id="UP000619265">
    <property type="component" value="Unassembled WGS sequence"/>
</dbReference>
<accession>A0A833U3B2</accession>
<keyword evidence="1" id="KW-0472">Membrane</keyword>
<name>A0A833U3B2_JUGRE</name>
<evidence type="ECO:0000313" key="2">
    <source>
        <dbReference type="EMBL" id="KAF5460041.1"/>
    </source>
</evidence>
<reference evidence="2" key="2">
    <citation type="submission" date="2020-03" db="EMBL/GenBank/DDBJ databases">
        <title>Walnut 2.0.</title>
        <authorList>
            <person name="Marrano A."/>
            <person name="Britton M."/>
            <person name="Zimin A.V."/>
            <person name="Zaini P.A."/>
            <person name="Workman R."/>
            <person name="Puiu D."/>
            <person name="Bianco L."/>
            <person name="Allen B.J."/>
            <person name="Troggio M."/>
            <person name="Leslie C.A."/>
            <person name="Timp W."/>
            <person name="Dendekar A."/>
            <person name="Salzberg S.L."/>
            <person name="Neale D.B."/>
        </authorList>
    </citation>
    <scope>NUCLEOTIDE SEQUENCE</scope>
    <source>
        <tissue evidence="2">Leaves</tissue>
    </source>
</reference>
<keyword evidence="1" id="KW-0812">Transmembrane</keyword>
<dbReference type="PANTHER" id="PTHR31170">
    <property type="entry name" value="BNAC04G53230D PROTEIN"/>
    <property type="match status" value="1"/>
</dbReference>
<dbReference type="Gramene" id="Jr09_04810_p1">
    <property type="protein sequence ID" value="cds.Jr09_04810_p1"/>
    <property type="gene ID" value="Jr09_04810"/>
</dbReference>
<dbReference type="AlphaFoldDB" id="A0A833U3B2"/>
<evidence type="ECO:0000256" key="1">
    <source>
        <dbReference type="SAM" id="Phobius"/>
    </source>
</evidence>
<keyword evidence="1" id="KW-1133">Transmembrane helix</keyword>
<gene>
    <name evidence="2" type="ORF">F2P56_019940</name>
</gene>
<dbReference type="Pfam" id="PF03140">
    <property type="entry name" value="DUF247"/>
    <property type="match status" value="1"/>
</dbReference>
<evidence type="ECO:0000313" key="3">
    <source>
        <dbReference type="Proteomes" id="UP000619265"/>
    </source>
</evidence>
<sequence length="535" mass="61437">MAPINCTTLSRSMGHSRFHFCGAIPDKAKIKRDAQPGDTGVSAGFHWSLICNFRVTNLPHPSTPRQQAATLPKSARHQEILLQYLRQTPSNRSNQNSTQIMDAEGIASSIEGKLDQYLPPPPISQCSIFKVPNMLRRDNERAFTPEVVSIGPFHRNNMQLREMENNKLQYLECLLNRTGTPKLKSLVEAIDRIEQDCGDCYAEVVDLRRDKFIEMMVIDGCLILEFLYRYQEKRCVDDPVFNTSWMPRKIVADLLLLENQLPWCVLVCLFNLITTNDSTTTEYQNSLLNDLVAIPFSMEYRIFYYDEHRRNRLGTQKHLLDYFRNSIVGSPPIKRPESPPASSVHPNWIPIKSVMELLDLGVGFFPVPDGGNFLDVKFEDGKMKIPAIFIEENTECLFRNLIAFEHCDPSKGYEITSYASLLNWLIKSPEDALHLKKKDILQIIRSSNEDKASFLKLLYNNDTSFHGFLYSDLCEDVNKIYSSNWAVWRARLKREYFNEPKELANFLYGVVLSAYLSLIQTVFAILSYKASIKNA</sequence>
<proteinExistence type="predicted"/>
<organism evidence="2 3">
    <name type="scientific">Juglans regia</name>
    <name type="common">English walnut</name>
    <dbReference type="NCBI Taxonomy" id="51240"/>
    <lineage>
        <taxon>Eukaryota</taxon>
        <taxon>Viridiplantae</taxon>
        <taxon>Streptophyta</taxon>
        <taxon>Embryophyta</taxon>
        <taxon>Tracheophyta</taxon>
        <taxon>Spermatophyta</taxon>
        <taxon>Magnoliopsida</taxon>
        <taxon>eudicotyledons</taxon>
        <taxon>Gunneridae</taxon>
        <taxon>Pentapetalae</taxon>
        <taxon>rosids</taxon>
        <taxon>fabids</taxon>
        <taxon>Fagales</taxon>
        <taxon>Juglandaceae</taxon>
        <taxon>Juglans</taxon>
    </lineage>
</organism>
<dbReference type="InterPro" id="IPR004158">
    <property type="entry name" value="DUF247_pln"/>
</dbReference>
<reference evidence="2" key="1">
    <citation type="submission" date="2015-10" db="EMBL/GenBank/DDBJ databases">
        <authorList>
            <person name="Martinez-Garcia P.J."/>
            <person name="Crepeau M.W."/>
            <person name="Puiu D."/>
            <person name="Gonzalez-Ibeas D."/>
            <person name="Whalen J."/>
            <person name="Stevens K."/>
            <person name="Paul R."/>
            <person name="Butterfield T."/>
            <person name="Britton M."/>
            <person name="Reagan R."/>
            <person name="Chakraborty S."/>
            <person name="Walawage S.L."/>
            <person name="Vasquez-Gross H.A."/>
            <person name="Cardeno C."/>
            <person name="Famula R."/>
            <person name="Pratt K."/>
            <person name="Kuruganti S."/>
            <person name="Aradhya M.K."/>
            <person name="Leslie C.A."/>
            <person name="Dandekar A.M."/>
            <person name="Salzberg S.L."/>
            <person name="Wegrzyn J.L."/>
            <person name="Langley C.H."/>
            <person name="Neale D.B."/>
        </authorList>
    </citation>
    <scope>NUCLEOTIDE SEQUENCE</scope>
    <source>
        <tissue evidence="2">Leaves</tissue>
    </source>
</reference>
<feature type="transmembrane region" description="Helical" evidence="1">
    <location>
        <begin position="506"/>
        <end position="528"/>
    </location>
</feature>